<feature type="domain" description="Phosphoacetylglucosamine mutase AMG1" evidence="1">
    <location>
        <begin position="23"/>
        <end position="108"/>
    </location>
</feature>
<dbReference type="EMBL" id="VIEB01000029">
    <property type="protein sequence ID" value="TQE11463.1"/>
    <property type="molecule type" value="Genomic_DNA"/>
</dbReference>
<gene>
    <name evidence="2" type="ORF">C1H46_002838</name>
</gene>
<dbReference type="PANTHER" id="PTHR45955">
    <property type="entry name" value="PHOSPHOACETYLGLUCOSAMINE MUTASE"/>
    <property type="match status" value="1"/>
</dbReference>
<dbReference type="AlphaFoldDB" id="A0A540NLE1"/>
<dbReference type="PANTHER" id="PTHR45955:SF1">
    <property type="entry name" value="PHOSPHOACETYLGLUCOSAMINE MUTASE"/>
    <property type="match status" value="1"/>
</dbReference>
<name>A0A540NLE1_MALBA</name>
<sequence length="164" mass="17109">MLNGLAIEIRSCGKEGGVLNEGAGAGYVQKEKVAPCSFGSQDVGIRCASLDDDTDRLGIYFEANGHGTILFSEHYLSRLEARAAELSHVAKGSEQHKAALRLVDVKVVDRAAVVTANAETVAVTPPGIQEAIDAKTEAFTDSAADSPASSIAKLVDQFLGFGSS</sequence>
<organism evidence="2 3">
    <name type="scientific">Malus baccata</name>
    <name type="common">Siberian crab apple</name>
    <name type="synonym">Pyrus baccata</name>
    <dbReference type="NCBI Taxonomy" id="106549"/>
    <lineage>
        <taxon>Eukaryota</taxon>
        <taxon>Viridiplantae</taxon>
        <taxon>Streptophyta</taxon>
        <taxon>Embryophyta</taxon>
        <taxon>Tracheophyta</taxon>
        <taxon>Spermatophyta</taxon>
        <taxon>Magnoliopsida</taxon>
        <taxon>eudicotyledons</taxon>
        <taxon>Gunneridae</taxon>
        <taxon>Pentapetalae</taxon>
        <taxon>rosids</taxon>
        <taxon>fabids</taxon>
        <taxon>Rosales</taxon>
        <taxon>Rosaceae</taxon>
        <taxon>Amygdaloideae</taxon>
        <taxon>Maleae</taxon>
        <taxon>Malus</taxon>
    </lineage>
</organism>
<reference evidence="2 3" key="1">
    <citation type="journal article" date="2019" name="G3 (Bethesda)">
        <title>Sequencing of a Wild Apple (Malus baccata) Genome Unravels the Differences Between Cultivated and Wild Apple Species Regarding Disease Resistance and Cold Tolerance.</title>
        <authorList>
            <person name="Chen X."/>
        </authorList>
    </citation>
    <scope>NUCLEOTIDE SEQUENCE [LARGE SCALE GENOMIC DNA]</scope>
    <source>
        <strain evidence="3">cv. Shandingzi</strain>
        <tissue evidence="2">Leaves</tissue>
    </source>
</reference>
<dbReference type="Pfam" id="PF21404">
    <property type="entry name" value="AMG1_III"/>
    <property type="match status" value="1"/>
</dbReference>
<dbReference type="STRING" id="106549.A0A540NLE1"/>
<keyword evidence="3" id="KW-1185">Reference proteome</keyword>
<accession>A0A540NLE1</accession>
<evidence type="ECO:0000313" key="2">
    <source>
        <dbReference type="EMBL" id="TQE11463.1"/>
    </source>
</evidence>
<dbReference type="GO" id="GO:0004610">
    <property type="term" value="F:phosphoacetylglucosamine mutase activity"/>
    <property type="evidence" value="ECO:0007669"/>
    <property type="project" value="TreeGrafter"/>
</dbReference>
<comment type="caution">
    <text evidence="2">The sequence shown here is derived from an EMBL/GenBank/DDBJ whole genome shotgun (WGS) entry which is preliminary data.</text>
</comment>
<evidence type="ECO:0000259" key="1">
    <source>
        <dbReference type="Pfam" id="PF21404"/>
    </source>
</evidence>
<evidence type="ECO:0000313" key="3">
    <source>
        <dbReference type="Proteomes" id="UP000315295"/>
    </source>
</evidence>
<dbReference type="Proteomes" id="UP000315295">
    <property type="component" value="Unassembled WGS sequence"/>
</dbReference>
<dbReference type="GO" id="GO:0006048">
    <property type="term" value="P:UDP-N-acetylglucosamine biosynthetic process"/>
    <property type="evidence" value="ECO:0007669"/>
    <property type="project" value="TreeGrafter"/>
</dbReference>
<protein>
    <recommendedName>
        <fullName evidence="1">Phosphoacetylglucosamine mutase AMG1 domain-containing protein</fullName>
    </recommendedName>
</protein>
<proteinExistence type="predicted"/>
<dbReference type="InterPro" id="IPR049022">
    <property type="entry name" value="AMG1_III"/>
</dbReference>